<accession>A0ACA9QAN2</accession>
<name>A0ACA9QAN2_9GLOM</name>
<comment type="caution">
    <text evidence="1">The sequence shown here is derived from an EMBL/GenBank/DDBJ whole genome shotgun (WGS) entry which is preliminary data.</text>
</comment>
<evidence type="ECO:0000313" key="1">
    <source>
        <dbReference type="EMBL" id="CAG8741624.1"/>
    </source>
</evidence>
<protein>
    <submittedName>
        <fullName evidence="1">9676_t:CDS:1</fullName>
    </submittedName>
</protein>
<feature type="non-terminal residue" evidence="1">
    <location>
        <position position="1"/>
    </location>
</feature>
<gene>
    <name evidence="1" type="ORF">ACOLOM_LOCUS12208</name>
</gene>
<reference evidence="1" key="1">
    <citation type="submission" date="2021-06" db="EMBL/GenBank/DDBJ databases">
        <authorList>
            <person name="Kallberg Y."/>
            <person name="Tangrot J."/>
            <person name="Rosling A."/>
        </authorList>
    </citation>
    <scope>NUCLEOTIDE SEQUENCE</scope>
    <source>
        <strain evidence="1">CL356</strain>
    </source>
</reference>
<organism evidence="1 2">
    <name type="scientific">Acaulospora colombiana</name>
    <dbReference type="NCBI Taxonomy" id="27376"/>
    <lineage>
        <taxon>Eukaryota</taxon>
        <taxon>Fungi</taxon>
        <taxon>Fungi incertae sedis</taxon>
        <taxon>Mucoromycota</taxon>
        <taxon>Glomeromycotina</taxon>
        <taxon>Glomeromycetes</taxon>
        <taxon>Diversisporales</taxon>
        <taxon>Acaulosporaceae</taxon>
        <taxon>Acaulospora</taxon>
    </lineage>
</organism>
<keyword evidence="2" id="KW-1185">Reference proteome</keyword>
<sequence length="82" mass="9665">AADLRKVETSQQHEKPTTHRRPRIRRANRIPKPMFPPNRTNLFHHQREQDTTADAEDDIVRSEERVEHIGGFVPQQMLDSEN</sequence>
<feature type="non-terminal residue" evidence="1">
    <location>
        <position position="82"/>
    </location>
</feature>
<evidence type="ECO:0000313" key="2">
    <source>
        <dbReference type="Proteomes" id="UP000789525"/>
    </source>
</evidence>
<proteinExistence type="predicted"/>
<dbReference type="Proteomes" id="UP000789525">
    <property type="component" value="Unassembled WGS sequence"/>
</dbReference>
<dbReference type="EMBL" id="CAJVPT010048211">
    <property type="protein sequence ID" value="CAG8741624.1"/>
    <property type="molecule type" value="Genomic_DNA"/>
</dbReference>